<dbReference type="Proteomes" id="UP001501490">
    <property type="component" value="Unassembled WGS sequence"/>
</dbReference>
<sequence>MSVHTIRDWRGIKVSVGRCTTEELQHMRAEAAAAADHIAHYIADVDAELAERGETPSDREVANGSSPVS</sequence>
<proteinExistence type="predicted"/>
<protein>
    <submittedName>
        <fullName evidence="1">Uncharacterized protein</fullName>
    </submittedName>
</protein>
<accession>A0ABP7AYW1</accession>
<comment type="caution">
    <text evidence="1">The sequence shown here is derived from an EMBL/GenBank/DDBJ whole genome shotgun (WGS) entry which is preliminary data.</text>
</comment>
<name>A0ABP7AYW1_9ACTN</name>
<keyword evidence="2" id="KW-1185">Reference proteome</keyword>
<evidence type="ECO:0000313" key="2">
    <source>
        <dbReference type="Proteomes" id="UP001501490"/>
    </source>
</evidence>
<organism evidence="1 2">
    <name type="scientific">Microlunatus ginsengisoli</name>
    <dbReference type="NCBI Taxonomy" id="363863"/>
    <lineage>
        <taxon>Bacteria</taxon>
        <taxon>Bacillati</taxon>
        <taxon>Actinomycetota</taxon>
        <taxon>Actinomycetes</taxon>
        <taxon>Propionibacteriales</taxon>
        <taxon>Propionibacteriaceae</taxon>
        <taxon>Microlunatus</taxon>
    </lineage>
</organism>
<reference evidence="2" key="1">
    <citation type="journal article" date="2019" name="Int. J. Syst. Evol. Microbiol.">
        <title>The Global Catalogue of Microorganisms (GCM) 10K type strain sequencing project: providing services to taxonomists for standard genome sequencing and annotation.</title>
        <authorList>
            <consortium name="The Broad Institute Genomics Platform"/>
            <consortium name="The Broad Institute Genome Sequencing Center for Infectious Disease"/>
            <person name="Wu L."/>
            <person name="Ma J."/>
        </authorList>
    </citation>
    <scope>NUCLEOTIDE SEQUENCE [LARGE SCALE GENOMIC DNA]</scope>
    <source>
        <strain evidence="2">JCM 16929</strain>
    </source>
</reference>
<dbReference type="EMBL" id="BAABAB010000057">
    <property type="protein sequence ID" value="GAA3643938.1"/>
    <property type="molecule type" value="Genomic_DNA"/>
</dbReference>
<evidence type="ECO:0000313" key="1">
    <source>
        <dbReference type="EMBL" id="GAA3643938.1"/>
    </source>
</evidence>
<gene>
    <name evidence="1" type="ORF">GCM10022236_53200</name>
</gene>